<protein>
    <submittedName>
        <fullName evidence="2">Uncharacterized protein</fullName>
    </submittedName>
</protein>
<feature type="region of interest" description="Disordered" evidence="1">
    <location>
        <begin position="27"/>
        <end position="49"/>
    </location>
</feature>
<dbReference type="AlphaFoldDB" id="A0A0B1TDW3"/>
<evidence type="ECO:0000313" key="3">
    <source>
        <dbReference type="Proteomes" id="UP000053660"/>
    </source>
</evidence>
<evidence type="ECO:0000256" key="1">
    <source>
        <dbReference type="SAM" id="MobiDB-lite"/>
    </source>
</evidence>
<organism evidence="2 3">
    <name type="scientific">Oesophagostomum dentatum</name>
    <name type="common">Nodular worm</name>
    <dbReference type="NCBI Taxonomy" id="61180"/>
    <lineage>
        <taxon>Eukaryota</taxon>
        <taxon>Metazoa</taxon>
        <taxon>Ecdysozoa</taxon>
        <taxon>Nematoda</taxon>
        <taxon>Chromadorea</taxon>
        <taxon>Rhabditida</taxon>
        <taxon>Rhabditina</taxon>
        <taxon>Rhabditomorpha</taxon>
        <taxon>Strongyloidea</taxon>
        <taxon>Strongylidae</taxon>
        <taxon>Oesophagostomum</taxon>
    </lineage>
</organism>
<gene>
    <name evidence="2" type="ORF">OESDEN_06532</name>
</gene>
<dbReference type="OrthoDB" id="5869525at2759"/>
<dbReference type="EMBL" id="KN550712">
    <property type="protein sequence ID" value="KHJ93555.1"/>
    <property type="molecule type" value="Genomic_DNA"/>
</dbReference>
<sequence length="123" mass="13367">LYVANSRQVLETRKKIGGIVVTAGTVGSQASSSGAASKTGARNNGSVDEEELKKFTCRGPVVMQARLSGEVKHALDNSPSQSLKNPLEFDPAHNEIVYIGTDVDRIVWVANLWFHLFTLMNHS</sequence>
<evidence type="ECO:0000313" key="2">
    <source>
        <dbReference type="EMBL" id="KHJ93555.1"/>
    </source>
</evidence>
<dbReference type="Proteomes" id="UP000053660">
    <property type="component" value="Unassembled WGS sequence"/>
</dbReference>
<feature type="non-terminal residue" evidence="2">
    <location>
        <position position="1"/>
    </location>
</feature>
<feature type="compositionally biased region" description="Low complexity" evidence="1">
    <location>
        <begin position="27"/>
        <end position="41"/>
    </location>
</feature>
<keyword evidence="3" id="KW-1185">Reference proteome</keyword>
<proteinExistence type="predicted"/>
<accession>A0A0B1TDW3</accession>
<name>A0A0B1TDW3_OESDE</name>
<reference evidence="2 3" key="1">
    <citation type="submission" date="2014-03" db="EMBL/GenBank/DDBJ databases">
        <title>Draft genome of the hookworm Oesophagostomum dentatum.</title>
        <authorList>
            <person name="Mitreva M."/>
        </authorList>
    </citation>
    <scope>NUCLEOTIDE SEQUENCE [LARGE SCALE GENOMIC DNA]</scope>
    <source>
        <strain evidence="2 3">OD-Hann</strain>
    </source>
</reference>